<feature type="transmembrane region" description="Helical" evidence="5">
    <location>
        <begin position="145"/>
        <end position="164"/>
    </location>
</feature>
<evidence type="ECO:0000256" key="5">
    <source>
        <dbReference type="SAM" id="Phobius"/>
    </source>
</evidence>
<name>A0ABP8GJY8_9BACT</name>
<proteinExistence type="predicted"/>
<feature type="transmembrane region" description="Helical" evidence="5">
    <location>
        <begin position="107"/>
        <end position="125"/>
    </location>
</feature>
<dbReference type="Proteomes" id="UP001501725">
    <property type="component" value="Unassembled WGS sequence"/>
</dbReference>
<keyword evidence="2" id="KW-0238">DNA-binding</keyword>
<evidence type="ECO:0000256" key="1">
    <source>
        <dbReference type="ARBA" id="ARBA00023015"/>
    </source>
</evidence>
<gene>
    <name evidence="7" type="ORF">GCM10023184_13930</name>
</gene>
<keyword evidence="3" id="KW-0804">Transcription</keyword>
<feature type="transmembrane region" description="Helical" evidence="5">
    <location>
        <begin position="38"/>
        <end position="57"/>
    </location>
</feature>
<evidence type="ECO:0000259" key="6">
    <source>
        <dbReference type="PROSITE" id="PS01124"/>
    </source>
</evidence>
<dbReference type="SMART" id="SM00342">
    <property type="entry name" value="HTH_ARAC"/>
    <property type="match status" value="1"/>
</dbReference>
<evidence type="ECO:0000256" key="4">
    <source>
        <dbReference type="SAM" id="MobiDB-lite"/>
    </source>
</evidence>
<accession>A0ABP8GJY8</accession>
<dbReference type="Gene3D" id="1.10.10.60">
    <property type="entry name" value="Homeodomain-like"/>
    <property type="match status" value="2"/>
</dbReference>
<evidence type="ECO:0000256" key="2">
    <source>
        <dbReference type="ARBA" id="ARBA00023125"/>
    </source>
</evidence>
<reference evidence="8" key="1">
    <citation type="journal article" date="2019" name="Int. J. Syst. Evol. Microbiol.">
        <title>The Global Catalogue of Microorganisms (GCM) 10K type strain sequencing project: providing services to taxonomists for standard genome sequencing and annotation.</title>
        <authorList>
            <consortium name="The Broad Institute Genomics Platform"/>
            <consortium name="The Broad Institute Genome Sequencing Center for Infectious Disease"/>
            <person name="Wu L."/>
            <person name="Ma J."/>
        </authorList>
    </citation>
    <scope>NUCLEOTIDE SEQUENCE [LARGE SCALE GENOMIC DNA]</scope>
    <source>
        <strain evidence="8">JCM 17919</strain>
    </source>
</reference>
<feature type="transmembrane region" description="Helical" evidence="5">
    <location>
        <begin position="219"/>
        <end position="238"/>
    </location>
</feature>
<keyword evidence="5" id="KW-0812">Transmembrane</keyword>
<protein>
    <recommendedName>
        <fullName evidence="6">HTH araC/xylS-type domain-containing protein</fullName>
    </recommendedName>
</protein>
<keyword evidence="5" id="KW-0472">Membrane</keyword>
<feature type="transmembrane region" description="Helical" evidence="5">
    <location>
        <begin position="77"/>
        <end position="95"/>
    </location>
</feature>
<dbReference type="Pfam" id="PF12833">
    <property type="entry name" value="HTH_18"/>
    <property type="match status" value="1"/>
</dbReference>
<evidence type="ECO:0000256" key="3">
    <source>
        <dbReference type="ARBA" id="ARBA00023163"/>
    </source>
</evidence>
<feature type="domain" description="HTH araC/xylS-type" evidence="6">
    <location>
        <begin position="291"/>
        <end position="395"/>
    </location>
</feature>
<organism evidence="7 8">
    <name type="scientific">Flaviaesturariibacter amylovorans</name>
    <dbReference type="NCBI Taxonomy" id="1084520"/>
    <lineage>
        <taxon>Bacteria</taxon>
        <taxon>Pseudomonadati</taxon>
        <taxon>Bacteroidota</taxon>
        <taxon>Chitinophagia</taxon>
        <taxon>Chitinophagales</taxon>
        <taxon>Chitinophagaceae</taxon>
        <taxon>Flaviaestuariibacter</taxon>
    </lineage>
</organism>
<dbReference type="SUPFAM" id="SSF46689">
    <property type="entry name" value="Homeodomain-like"/>
    <property type="match status" value="1"/>
</dbReference>
<feature type="transmembrane region" description="Helical" evidence="5">
    <location>
        <begin position="192"/>
        <end position="213"/>
    </location>
</feature>
<feature type="region of interest" description="Disordered" evidence="4">
    <location>
        <begin position="407"/>
        <end position="426"/>
    </location>
</feature>
<keyword evidence="5" id="KW-1133">Transmembrane helix</keyword>
<dbReference type="InterPro" id="IPR018060">
    <property type="entry name" value="HTH_AraC"/>
</dbReference>
<evidence type="ECO:0000313" key="7">
    <source>
        <dbReference type="EMBL" id="GAA4325752.1"/>
    </source>
</evidence>
<dbReference type="InterPro" id="IPR009057">
    <property type="entry name" value="Homeodomain-like_sf"/>
</dbReference>
<dbReference type="EMBL" id="BAABGY010000006">
    <property type="protein sequence ID" value="GAA4325752.1"/>
    <property type="molecule type" value="Genomic_DNA"/>
</dbReference>
<feature type="transmembrane region" description="Helical" evidence="5">
    <location>
        <begin position="6"/>
        <end position="26"/>
    </location>
</feature>
<dbReference type="RefSeq" id="WP_345254576.1">
    <property type="nucleotide sequence ID" value="NZ_BAABGY010000006.1"/>
</dbReference>
<dbReference type="InterPro" id="IPR018062">
    <property type="entry name" value="HTH_AraC-typ_CS"/>
</dbReference>
<dbReference type="PROSITE" id="PS00041">
    <property type="entry name" value="HTH_ARAC_FAMILY_1"/>
    <property type="match status" value="1"/>
</dbReference>
<keyword evidence="1" id="KW-0805">Transcription regulation</keyword>
<evidence type="ECO:0000313" key="8">
    <source>
        <dbReference type="Proteomes" id="UP001501725"/>
    </source>
</evidence>
<dbReference type="PANTHER" id="PTHR43280">
    <property type="entry name" value="ARAC-FAMILY TRANSCRIPTIONAL REGULATOR"/>
    <property type="match status" value="1"/>
</dbReference>
<dbReference type="PANTHER" id="PTHR43280:SF29">
    <property type="entry name" value="ARAC-FAMILY TRANSCRIPTIONAL REGULATOR"/>
    <property type="match status" value="1"/>
</dbReference>
<sequence length="426" mass="48067">MHFHFSFYSSFLLLFFLQALLFAALLLRKGKAEGQPAYYWLAAFLVAGCLYIAPWMLGHAGWYSQQPYRDLLFYLPLQHRFLIGPLLYGYTRCLLNPEAAFRRRDLLHFLPAALYIGYSCVMFVTDKLVLGRPWFYADGHDRDLDTWYAVAGMVSMGGYLWAAYRYYRVYRRLLLESVSDAGNAVFSWIRKYLLAFGAVQAIGLAVFLIWPGWGGFTFKWWSFLAFAVLLYYIGLNALMSRERTVLRFAAEGEGYRVVPLHGNGTEEPGFLLPATDPEPEPPDPELLAWKGRLLDLMVSAAPYRDPELNLGALARLLGTNTATLSRTINRGFGVNFNDFVNHYRVRAVLEALAAGEQEQQTLLGIAFDSGFNSKNTFNRAFRKHTGHAPSEYNAVRPGSMRVLSLEKVGSDHKSGRPEGSGGAILP</sequence>
<keyword evidence="8" id="KW-1185">Reference proteome</keyword>
<comment type="caution">
    <text evidence="7">The sequence shown here is derived from an EMBL/GenBank/DDBJ whole genome shotgun (WGS) entry which is preliminary data.</text>
</comment>
<dbReference type="PROSITE" id="PS01124">
    <property type="entry name" value="HTH_ARAC_FAMILY_2"/>
    <property type="match status" value="1"/>
</dbReference>